<feature type="compositionally biased region" description="Polar residues" evidence="16">
    <location>
        <begin position="574"/>
        <end position="598"/>
    </location>
</feature>
<evidence type="ECO:0000256" key="10">
    <source>
        <dbReference type="ARBA" id="ARBA00022786"/>
    </source>
</evidence>
<feature type="compositionally biased region" description="Polar residues" evidence="16">
    <location>
        <begin position="867"/>
        <end position="878"/>
    </location>
</feature>
<evidence type="ECO:0000256" key="14">
    <source>
        <dbReference type="ARBA" id="ARBA00023204"/>
    </source>
</evidence>
<feature type="region of interest" description="Disordered" evidence="16">
    <location>
        <begin position="84"/>
        <end position="318"/>
    </location>
</feature>
<dbReference type="CDD" id="cd14368">
    <property type="entry name" value="CUE_DEF1_like"/>
    <property type="match status" value="1"/>
</dbReference>
<evidence type="ECO:0000256" key="4">
    <source>
        <dbReference type="ARBA" id="ARBA00005491"/>
    </source>
</evidence>
<feature type="domain" description="CUE" evidence="17">
    <location>
        <begin position="57"/>
        <end position="100"/>
    </location>
</feature>
<feature type="compositionally biased region" description="Basic and acidic residues" evidence="16">
    <location>
        <begin position="106"/>
        <end position="119"/>
    </location>
</feature>
<keyword evidence="14" id="KW-0234">DNA repair</keyword>
<evidence type="ECO:0000256" key="7">
    <source>
        <dbReference type="ARBA" id="ARBA00022490"/>
    </source>
</evidence>
<dbReference type="PROSITE" id="PS51140">
    <property type="entry name" value="CUE"/>
    <property type="match status" value="1"/>
</dbReference>
<dbReference type="EMBL" id="JAACFV010000035">
    <property type="protein sequence ID" value="KAF7509921.1"/>
    <property type="molecule type" value="Genomic_DNA"/>
</dbReference>
<comment type="similarity">
    <text evidence="4">Belongs to the DEF1 family.</text>
</comment>
<dbReference type="GO" id="GO:0003677">
    <property type="term" value="F:DNA binding"/>
    <property type="evidence" value="ECO:0007669"/>
    <property type="project" value="UniProtKB-KW"/>
</dbReference>
<evidence type="ECO:0000256" key="6">
    <source>
        <dbReference type="ARBA" id="ARBA00022454"/>
    </source>
</evidence>
<dbReference type="InterPro" id="IPR041803">
    <property type="entry name" value="DEF1_CUE"/>
</dbReference>
<keyword evidence="13" id="KW-0238">DNA-binding</keyword>
<accession>A0A8H7E7N2</accession>
<feature type="region of interest" description="Disordered" evidence="16">
    <location>
        <begin position="706"/>
        <end position="884"/>
    </location>
</feature>
<feature type="compositionally biased region" description="Polar residues" evidence="16">
    <location>
        <begin position="350"/>
        <end position="361"/>
    </location>
</feature>
<dbReference type="PANTHER" id="PTHR16308:SF13">
    <property type="entry name" value="PROTEIN LINGERER"/>
    <property type="match status" value="1"/>
</dbReference>
<dbReference type="Proteomes" id="UP000606974">
    <property type="component" value="Unassembled WGS sequence"/>
</dbReference>
<feature type="region of interest" description="Disordered" evidence="16">
    <location>
        <begin position="342"/>
        <end position="364"/>
    </location>
</feature>
<keyword evidence="10" id="KW-0833">Ubl conjugation pathway</keyword>
<feature type="compositionally biased region" description="Low complexity" evidence="16">
    <location>
        <begin position="157"/>
        <end position="167"/>
    </location>
</feature>
<name>A0A8H7E7N2_9EURO</name>
<keyword evidence="11" id="KW-0832">Ubl conjugation</keyword>
<feature type="compositionally biased region" description="Gly residues" evidence="16">
    <location>
        <begin position="853"/>
        <end position="866"/>
    </location>
</feature>
<dbReference type="GO" id="GO:0043130">
    <property type="term" value="F:ubiquitin binding"/>
    <property type="evidence" value="ECO:0007669"/>
    <property type="project" value="InterPro"/>
</dbReference>
<keyword evidence="7" id="KW-0963">Cytoplasm</keyword>
<feature type="compositionally biased region" description="Polar residues" evidence="16">
    <location>
        <begin position="531"/>
        <end position="544"/>
    </location>
</feature>
<feature type="region of interest" description="Disordered" evidence="16">
    <location>
        <begin position="415"/>
        <end position="544"/>
    </location>
</feature>
<dbReference type="PANTHER" id="PTHR16308">
    <property type="entry name" value="UBIQUITIN ASSOCIATED PROTEIN 2-LIKE/LINGERER"/>
    <property type="match status" value="1"/>
</dbReference>
<evidence type="ECO:0000256" key="13">
    <source>
        <dbReference type="ARBA" id="ARBA00023125"/>
    </source>
</evidence>
<feature type="compositionally biased region" description="Low complexity" evidence="16">
    <location>
        <begin position="176"/>
        <end position="196"/>
    </location>
</feature>
<dbReference type="GO" id="GO:0005737">
    <property type="term" value="C:cytoplasm"/>
    <property type="evidence" value="ECO:0007669"/>
    <property type="project" value="UniProtKB-SubCell"/>
</dbReference>
<evidence type="ECO:0000256" key="12">
    <source>
        <dbReference type="ARBA" id="ARBA00022895"/>
    </source>
</evidence>
<feature type="compositionally biased region" description="Basic and acidic residues" evidence="16">
    <location>
        <begin position="271"/>
        <end position="290"/>
    </location>
</feature>
<evidence type="ECO:0000256" key="1">
    <source>
        <dbReference type="ARBA" id="ARBA00004123"/>
    </source>
</evidence>
<reference evidence="18" key="1">
    <citation type="submission" date="2020-02" db="EMBL/GenBank/DDBJ databases">
        <authorList>
            <person name="Palmer J.M."/>
        </authorList>
    </citation>
    <scope>NUCLEOTIDE SEQUENCE</scope>
    <source>
        <strain evidence="18">EPUS1.4</strain>
        <tissue evidence="18">Thallus</tissue>
    </source>
</reference>
<comment type="subcellular location">
    <subcellularLocation>
        <location evidence="3">Chromosome</location>
        <location evidence="3">Telomere</location>
    </subcellularLocation>
    <subcellularLocation>
        <location evidence="2">Cytoplasm</location>
    </subcellularLocation>
    <subcellularLocation>
        <location evidence="1">Nucleus</location>
    </subcellularLocation>
</comment>
<organism evidence="18 19">
    <name type="scientific">Endocarpon pusillum</name>
    <dbReference type="NCBI Taxonomy" id="364733"/>
    <lineage>
        <taxon>Eukaryota</taxon>
        <taxon>Fungi</taxon>
        <taxon>Dikarya</taxon>
        <taxon>Ascomycota</taxon>
        <taxon>Pezizomycotina</taxon>
        <taxon>Eurotiomycetes</taxon>
        <taxon>Chaetothyriomycetidae</taxon>
        <taxon>Verrucariales</taxon>
        <taxon>Verrucariaceae</taxon>
        <taxon>Endocarpon</taxon>
    </lineage>
</organism>
<feature type="compositionally biased region" description="Polar residues" evidence="16">
    <location>
        <begin position="709"/>
        <end position="737"/>
    </location>
</feature>
<comment type="caution">
    <text evidence="18">The sequence shown here is derived from an EMBL/GenBank/DDBJ whole genome shotgun (WGS) entry which is preliminary data.</text>
</comment>
<evidence type="ECO:0000256" key="11">
    <source>
        <dbReference type="ARBA" id="ARBA00022843"/>
    </source>
</evidence>
<keyword evidence="8" id="KW-0597">Phosphoprotein</keyword>
<evidence type="ECO:0000256" key="9">
    <source>
        <dbReference type="ARBA" id="ARBA00022763"/>
    </source>
</evidence>
<feature type="compositionally biased region" description="Low complexity" evidence="16">
    <location>
        <begin position="482"/>
        <end position="493"/>
    </location>
</feature>
<keyword evidence="12" id="KW-0779">Telomere</keyword>
<dbReference type="AlphaFoldDB" id="A0A8H7E7N2"/>
<evidence type="ECO:0000256" key="16">
    <source>
        <dbReference type="SAM" id="MobiDB-lite"/>
    </source>
</evidence>
<proteinExistence type="inferred from homology"/>
<feature type="region of interest" description="Disordered" evidence="16">
    <location>
        <begin position="574"/>
        <end position="649"/>
    </location>
</feature>
<feature type="compositionally biased region" description="Low complexity" evidence="16">
    <location>
        <begin position="514"/>
        <end position="525"/>
    </location>
</feature>
<evidence type="ECO:0000313" key="19">
    <source>
        <dbReference type="Proteomes" id="UP000606974"/>
    </source>
</evidence>
<keyword evidence="6" id="KW-0158">Chromosome</keyword>
<evidence type="ECO:0000313" key="18">
    <source>
        <dbReference type="EMBL" id="KAF7509921.1"/>
    </source>
</evidence>
<feature type="compositionally biased region" description="Gly residues" evidence="16">
    <location>
        <begin position="637"/>
        <end position="647"/>
    </location>
</feature>
<feature type="compositionally biased region" description="Polar residues" evidence="16">
    <location>
        <begin position="747"/>
        <end position="765"/>
    </location>
</feature>
<protein>
    <recommendedName>
        <fullName evidence="5">RNA polymerase II degradation factor 1</fullName>
    </recommendedName>
</protein>
<dbReference type="SUPFAM" id="SSF46934">
    <property type="entry name" value="UBA-like"/>
    <property type="match status" value="1"/>
</dbReference>
<keyword evidence="15" id="KW-0539">Nucleus</keyword>
<keyword evidence="9" id="KW-0227">DNA damage</keyword>
<dbReference type="InterPro" id="IPR051833">
    <property type="entry name" value="TC-DDR_regulator"/>
</dbReference>
<feature type="compositionally biased region" description="Basic and acidic residues" evidence="16">
    <location>
        <begin position="215"/>
        <end position="227"/>
    </location>
</feature>
<dbReference type="GO" id="GO:0006281">
    <property type="term" value="P:DNA repair"/>
    <property type="evidence" value="ECO:0007669"/>
    <property type="project" value="UniProtKB-KW"/>
</dbReference>
<feature type="compositionally biased region" description="Basic and acidic residues" evidence="16">
    <location>
        <begin position="137"/>
        <end position="152"/>
    </location>
</feature>
<sequence length="908" mass="95892">MSEVQSRPSAPRGRGSHRGGRGGFRGGRGASKNTKSDGENAPASLEDQGEIGELKMRHGSKVSTVRELFPDWTDEDVVFALEETGGDLESTVERITNGSISQWGEVSKKSDRSRSKVKEAQGVSQDVTGNRAARGRGATEGRTRGRGTDRGRGARGGRAASNANGTRTSEKTVKPAQDGWGDTAGGTATEATGSWADAPTNGDAATVDVPASCEASKEPTAKSEETKSNFIPSGKVSGWAGLFAKPTPEPPSKKMPLPAPSPAAEESLPQPDEKDHDGVPEQQPEQHPEQQPEPSIDGISTDIVDAPSLDPALTLTPSKDELTHDNLEHIPDVSQPITTATAASTVASTQDPHSNLTSTQPVVRPGMSGYAASAIKATSGTGRTASFQRRVLEQQEAVVMPDNHAVSRAAMQFGSMNINGSPDDAGLDEDREEPETRTQLPDDSPVAPRASLPPPPAVQAPEPAAEPVPAARPAPGLPPAPQQQSTSPTQTTAYADQFARYGQPVQKAYDTFGQQSAQQPKAQVQDAFASQAPTQAQPAVSASAPNEYSAFYNQDAQRNMSYQNYYGYGQNQDVQQRSGSAFGSTATEIQPQYATSRPQAGFGPQEAPDSGNNTPNPALPSQQHQQQSQQMHQSQGSQGGYAYGYGNAGYNQPYPQQYTAYMNQMSQHQYGQNRPLFDDARRYDDSYMSQSNQYGGYGRQYGAHYNKSGMYNQPQHQYSYEHSSSPANTGSFNQSSMGREGMYGRTGSAQPSESQAAAGSNTFGSMNDPFSRDQSGFGGHTPMSQQHSAQIGLEDPSKGYDPAKTGGPSPIAKAAHRPGSAVNNMQSQQGGQSGAFPPPQSQPGSQQAFGGYPQYGGFGANVGGHQQGQSNHPQSTQQYGGYGASAGFGNYGGYGSGRGWSGSYGGGH</sequence>
<dbReference type="InterPro" id="IPR009060">
    <property type="entry name" value="UBA-like_sf"/>
</dbReference>
<dbReference type="InterPro" id="IPR003892">
    <property type="entry name" value="CUE"/>
</dbReference>
<evidence type="ECO:0000256" key="3">
    <source>
        <dbReference type="ARBA" id="ARBA00004574"/>
    </source>
</evidence>
<feature type="compositionally biased region" description="Polar residues" evidence="16">
    <location>
        <begin position="93"/>
        <end position="104"/>
    </location>
</feature>
<keyword evidence="19" id="KW-1185">Reference proteome</keyword>
<feature type="compositionally biased region" description="Low complexity" evidence="16">
    <location>
        <begin position="621"/>
        <end position="636"/>
    </location>
</feature>
<evidence type="ECO:0000256" key="5">
    <source>
        <dbReference type="ARBA" id="ARBA00020536"/>
    </source>
</evidence>
<feature type="region of interest" description="Disordered" evidence="16">
    <location>
        <begin position="1"/>
        <end position="64"/>
    </location>
</feature>
<gene>
    <name evidence="18" type="ORF">GJ744_007235</name>
</gene>
<evidence type="ECO:0000256" key="8">
    <source>
        <dbReference type="ARBA" id="ARBA00022553"/>
    </source>
</evidence>
<dbReference type="GO" id="GO:0005634">
    <property type="term" value="C:nucleus"/>
    <property type="evidence" value="ECO:0007669"/>
    <property type="project" value="UniProtKB-SubCell"/>
</dbReference>
<feature type="compositionally biased region" description="Pro residues" evidence="16">
    <location>
        <begin position="451"/>
        <end position="481"/>
    </location>
</feature>
<feature type="compositionally biased region" description="Polar residues" evidence="16">
    <location>
        <begin position="610"/>
        <end position="620"/>
    </location>
</feature>
<dbReference type="Pfam" id="PF02845">
    <property type="entry name" value="CUE"/>
    <property type="match status" value="1"/>
</dbReference>
<dbReference type="GO" id="GO:0000781">
    <property type="term" value="C:chromosome, telomeric region"/>
    <property type="evidence" value="ECO:0007669"/>
    <property type="project" value="UniProtKB-SubCell"/>
</dbReference>
<evidence type="ECO:0000259" key="17">
    <source>
        <dbReference type="PROSITE" id="PS51140"/>
    </source>
</evidence>
<evidence type="ECO:0000256" key="15">
    <source>
        <dbReference type="ARBA" id="ARBA00023242"/>
    </source>
</evidence>
<feature type="compositionally biased region" description="Low complexity" evidence="16">
    <location>
        <begin position="842"/>
        <end position="851"/>
    </location>
</feature>
<evidence type="ECO:0000256" key="2">
    <source>
        <dbReference type="ARBA" id="ARBA00004496"/>
    </source>
</evidence>
<dbReference type="OrthoDB" id="5396806at2759"/>